<evidence type="ECO:0000313" key="3">
    <source>
        <dbReference type="Proteomes" id="UP000316330"/>
    </source>
</evidence>
<name>A0A559JAI4_9BACL</name>
<dbReference type="AlphaFoldDB" id="A0A559JAI4"/>
<dbReference type="Pfam" id="PF07833">
    <property type="entry name" value="Cu_amine_oxidN1"/>
    <property type="match status" value="1"/>
</dbReference>
<proteinExistence type="predicted"/>
<organism evidence="2 3">
    <name type="scientific">Cohnella terricola</name>
    <dbReference type="NCBI Taxonomy" id="1289167"/>
    <lineage>
        <taxon>Bacteria</taxon>
        <taxon>Bacillati</taxon>
        <taxon>Bacillota</taxon>
        <taxon>Bacilli</taxon>
        <taxon>Bacillales</taxon>
        <taxon>Paenibacillaceae</taxon>
        <taxon>Cohnella</taxon>
    </lineage>
</organism>
<dbReference type="Gene3D" id="3.30.457.10">
    <property type="entry name" value="Copper amine oxidase-like, N-terminal domain"/>
    <property type="match status" value="1"/>
</dbReference>
<comment type="caution">
    <text evidence="2">The sequence shown here is derived from an EMBL/GenBank/DDBJ whole genome shotgun (WGS) entry which is preliminary data.</text>
</comment>
<evidence type="ECO:0000313" key="2">
    <source>
        <dbReference type="EMBL" id="TVX96886.1"/>
    </source>
</evidence>
<protein>
    <submittedName>
        <fullName evidence="2">Copper amine oxidase N-terminal domain-containing protein</fullName>
    </submittedName>
</protein>
<dbReference type="EMBL" id="VNJJ01000014">
    <property type="protein sequence ID" value="TVX96886.1"/>
    <property type="molecule type" value="Genomic_DNA"/>
</dbReference>
<gene>
    <name evidence="2" type="ORF">FPZ45_20030</name>
</gene>
<dbReference type="Proteomes" id="UP000316330">
    <property type="component" value="Unassembled WGS sequence"/>
</dbReference>
<dbReference type="OrthoDB" id="2663921at2"/>
<feature type="domain" description="Copper amine oxidase-like N-terminal" evidence="1">
    <location>
        <begin position="52"/>
        <end position="158"/>
    </location>
</feature>
<dbReference type="SUPFAM" id="SSF55383">
    <property type="entry name" value="Copper amine oxidase, domain N"/>
    <property type="match status" value="1"/>
</dbReference>
<sequence>MQVIERTCDERQHWRMNQVRKLLASLTAFAIVFSAFNQPQDAKAESPIRIFIDGQILATDQDPVAIAGYTMVPLRGIFEALNARVQWNQKAQTVTATKRDTTVVLTLGAKTATINNKVVTLDSPARAIHGRTMVPVRFVSEALGDDVAWDKLSQSVLITTKAVKEVGAASSLSVSTVSQYGDGRDLQVSFAPPSDQSNVDSYRILVVKAENASSFNLANAQSVSSSNYTAISKSTQRTTLSSQSRDVDGALLRTNQSYRVFVLTLGKDSYALSSPSVSISLSAIQSVNAATNVKIESISDLGDGRDMRVTFTKASNESNITGYRVMIVKSSDASRFDLTAANGMSSSYYTSVSKTGNNNTLSVTLNSAARDTSGALIRNGEAYTAFVLALSSNTGSMTHALSAGSASVTLGTSPQTPRITGVADIDDNGDGRDLQVTFNKASDESRIVSYRIFVVRESDFGSFNLTEANKTSYFYDQYKTGGSNYSVTLTSNMRDVKGNSVTNGIAYRVFVMGVSNNSAYPNTLSASSDSITLSYSGISAVTNVFASDVNDYNNGRDLQISFTKVVNESLIKNYRVFVVKEAYAASFNLAAANAVTNSNNYTTFNKTNANIIQTLNATSRDVDGALIQNGTPYRVFVMTVGNGSNALSAASNPIMLSSNNVTAITNLAVSDVGDYGDGRGLKVSFTKAANETNIAHYRVFVVKENAVNYFNLNYANASNYYTVINKTGSNIVGQSLNADSRDIDGALIQNSINYKVFVLSVGTSTAYGNALSAASSTIKLTNKGTVTAVTNIAVSKVSDYGDGRDLKVSFTKASPEANISHYRIFVVPEAAANQFNLNAANAISDSRLFTVANIGSDYNQPLLQTANDIYYQPIQNGMPYRVFVLSVGYGVANGTNALSLASPSITLTSTGVPAVTGVVASANNGTDLQVSFNKASDETNISHYRMYVVKENSASGFTANTAMSITDPARFAIVNKTGNSPYYYRFAANAVDTDGAPIVSNVGYRVFVVSVANNGLGVISPASNPVTLVSTGIPVQAVTGIQAVQVAPGTINVSFTAPTGEFGISQYAVFVTQGALQESLAIDYFKSGNASLFTNVYRNGQNGPYSVNIASSITGQALVAPSVYQVYVLSIADQTNATLHKLSVPASANLTY</sequence>
<accession>A0A559JAI4</accession>
<dbReference type="InterPro" id="IPR036582">
    <property type="entry name" value="Mao_N_sf"/>
</dbReference>
<reference evidence="2 3" key="1">
    <citation type="submission" date="2019-07" db="EMBL/GenBank/DDBJ databases">
        <authorList>
            <person name="Kim J."/>
        </authorList>
    </citation>
    <scope>NUCLEOTIDE SEQUENCE [LARGE SCALE GENOMIC DNA]</scope>
    <source>
        <strain evidence="2 3">G13</strain>
    </source>
</reference>
<dbReference type="InterPro" id="IPR012854">
    <property type="entry name" value="Cu_amine_oxidase-like_N"/>
</dbReference>
<evidence type="ECO:0000259" key="1">
    <source>
        <dbReference type="Pfam" id="PF07833"/>
    </source>
</evidence>
<keyword evidence="3" id="KW-1185">Reference proteome</keyword>